<dbReference type="RefSeq" id="WP_132494149.1">
    <property type="nucleotide sequence ID" value="NZ_SMKW01000105.1"/>
</dbReference>
<dbReference type="AlphaFoldDB" id="A0A4R4XZJ7"/>
<reference evidence="1 2" key="1">
    <citation type="submission" date="2019-03" db="EMBL/GenBank/DDBJ databases">
        <title>Draft genome sequences of novel Actinobacteria.</title>
        <authorList>
            <person name="Sahin N."/>
            <person name="Ay H."/>
            <person name="Saygin H."/>
        </authorList>
    </citation>
    <scope>NUCLEOTIDE SEQUENCE [LARGE SCALE GENOMIC DNA]</scope>
    <source>
        <strain evidence="1 2">7K502</strain>
    </source>
</reference>
<dbReference type="Proteomes" id="UP000294947">
    <property type="component" value="Unassembled WGS sequence"/>
</dbReference>
<gene>
    <name evidence="1" type="ORF">E1288_41470</name>
</gene>
<dbReference type="OrthoDB" id="3658727at2"/>
<keyword evidence="2" id="KW-1185">Reference proteome</keyword>
<organism evidence="1 2">
    <name type="scientific">Saccharopolyspora elongata</name>
    <dbReference type="NCBI Taxonomy" id="2530387"/>
    <lineage>
        <taxon>Bacteria</taxon>
        <taxon>Bacillati</taxon>
        <taxon>Actinomycetota</taxon>
        <taxon>Actinomycetes</taxon>
        <taxon>Pseudonocardiales</taxon>
        <taxon>Pseudonocardiaceae</taxon>
        <taxon>Saccharopolyspora</taxon>
    </lineage>
</organism>
<dbReference type="SUPFAM" id="SSF46785">
    <property type="entry name" value="Winged helix' DNA-binding domain"/>
    <property type="match status" value="1"/>
</dbReference>
<evidence type="ECO:0000313" key="2">
    <source>
        <dbReference type="Proteomes" id="UP000294947"/>
    </source>
</evidence>
<comment type="caution">
    <text evidence="1">The sequence shown here is derived from an EMBL/GenBank/DDBJ whole genome shotgun (WGS) entry which is preliminary data.</text>
</comment>
<accession>A0A4R4XZJ7</accession>
<sequence length="574" mass="64581">MTQEERTEIDGNPLWTYEGQVLWTLEQQGEESELVTAAGIVELLELPKPAVSHVLHELRAKGKALSRKVGRQELWGTPDRMKRWIERREQEERRAAAERAAARARLVERNDALAEVAQQLRGICADHQVDVSLFDWSMGRSEEPCRHTLVLSVDDPQAANWVLGRLSMPAPNEGAPTDAQWSEHAERFETILGCLTWAGWEEGEDDYFAEYDQEIGPVLCTTLRRTCMTLSAEYHPDDRTLRLQPYEDPASELPEVFSMLADQVVIEMEGDINEQEQSVARRAGELGLLDATRVEVYEDATVSLRQFMAFQYHEWIFKEAAQYRGITVPELADELDALPDAKNYLNVVVSMFGGNVLPDAVPDAAVLGIAAWCWRNNTAVEDWHVESDVLMARINIAVTKAIEEHVNAFDGIDWAHIKASLTDPDWALPDGRKIGELFGEGWPHVRDTVSEELQKWQHLDENVLGPDATLRLLTIGGSTSYTWNWWGQGRWSAICRAIVEDAVAGGIALPSPYDSTGAERLIADLAKPDQLGDEVLRWLIDMPAADPEGPRGLRFHEATRPPVRVVEPVDWDLD</sequence>
<protein>
    <submittedName>
        <fullName evidence="1">Uncharacterized protein</fullName>
    </submittedName>
</protein>
<evidence type="ECO:0000313" key="1">
    <source>
        <dbReference type="EMBL" id="TDD36770.1"/>
    </source>
</evidence>
<proteinExistence type="predicted"/>
<name>A0A4R4XZJ7_9PSEU</name>
<dbReference type="InterPro" id="IPR036390">
    <property type="entry name" value="WH_DNA-bd_sf"/>
</dbReference>
<dbReference type="EMBL" id="SMKW01000105">
    <property type="protein sequence ID" value="TDD36770.1"/>
    <property type="molecule type" value="Genomic_DNA"/>
</dbReference>